<feature type="region of interest" description="Disordered" evidence="1">
    <location>
        <begin position="193"/>
        <end position="277"/>
    </location>
</feature>
<evidence type="ECO:0000313" key="2">
    <source>
        <dbReference type="EMBL" id="TVU24055.1"/>
    </source>
</evidence>
<comment type="caution">
    <text evidence="2">The sequence shown here is derived from an EMBL/GenBank/DDBJ whole genome shotgun (WGS) entry which is preliminary data.</text>
</comment>
<proteinExistence type="predicted"/>
<dbReference type="OrthoDB" id="719621at2759"/>
<dbReference type="Gene3D" id="2.40.50.140">
    <property type="entry name" value="Nucleic acid-binding proteins"/>
    <property type="match status" value="1"/>
</dbReference>
<dbReference type="AlphaFoldDB" id="A0A5J9UKW1"/>
<name>A0A5J9UKW1_9POAL</name>
<dbReference type="PANTHER" id="PTHR47165:SF4">
    <property type="entry name" value="OS03G0429900 PROTEIN"/>
    <property type="match status" value="1"/>
</dbReference>
<accession>A0A5J9UKW1</accession>
<dbReference type="EMBL" id="RWGY01000013">
    <property type="protein sequence ID" value="TVU24055.1"/>
    <property type="molecule type" value="Genomic_DNA"/>
</dbReference>
<protein>
    <recommendedName>
        <fullName evidence="4">Replication factor A C-terminal domain-containing protein</fullName>
    </recommendedName>
</protein>
<evidence type="ECO:0000313" key="3">
    <source>
        <dbReference type="Proteomes" id="UP000324897"/>
    </source>
</evidence>
<gene>
    <name evidence="2" type="ORF">EJB05_26449</name>
</gene>
<dbReference type="PANTHER" id="PTHR47165">
    <property type="entry name" value="OS03G0429900 PROTEIN"/>
    <property type="match status" value="1"/>
</dbReference>
<feature type="compositionally biased region" description="Polar residues" evidence="1">
    <location>
        <begin position="193"/>
        <end position="219"/>
    </location>
</feature>
<dbReference type="InterPro" id="IPR012340">
    <property type="entry name" value="NA-bd_OB-fold"/>
</dbReference>
<keyword evidence="3" id="KW-1185">Reference proteome</keyword>
<feature type="compositionally biased region" description="Polar residues" evidence="1">
    <location>
        <begin position="226"/>
        <end position="238"/>
    </location>
</feature>
<reference evidence="2 3" key="1">
    <citation type="journal article" date="2019" name="Sci. Rep.">
        <title>A high-quality genome of Eragrostis curvula grass provides insights into Poaceae evolution and supports new strategies to enhance forage quality.</title>
        <authorList>
            <person name="Carballo J."/>
            <person name="Santos B.A.C.M."/>
            <person name="Zappacosta D."/>
            <person name="Garbus I."/>
            <person name="Selva J.P."/>
            <person name="Gallo C.A."/>
            <person name="Diaz A."/>
            <person name="Albertini E."/>
            <person name="Caccamo M."/>
            <person name="Echenique V."/>
        </authorList>
    </citation>
    <scope>NUCLEOTIDE SEQUENCE [LARGE SCALE GENOMIC DNA]</scope>
    <source>
        <strain evidence="3">cv. Victoria</strain>
        <tissue evidence="2">Leaf</tissue>
    </source>
</reference>
<feature type="compositionally biased region" description="Low complexity" evidence="1">
    <location>
        <begin position="241"/>
        <end position="252"/>
    </location>
</feature>
<sequence>MSCHCIDGMALSGNSAWRWYINPAVPEVPPLLKRYEKTSDPVERVPVANAAPVADHDPVEPEEITISEMRKLIPYEFPVQICYFVIDGTAETEVIFFGDVGRRLIGKEVRMLMGTRRKDDSIPAEIAAQVGQKFQLTINVTERAFMGKPYSYDVKRTDHSFGRQLEIPRLHTMAGTSSSQNKKPAIKDTLASATVKETQDQSTMTLTSATVKETQGQSTKPDEASFSVTSDANKTTNELGAPALAPSPAATPDGSAGKSLEEDKNCPKPRPTRRRLFKDTTTADVVCLALVIRMPQTCKYARMEAL</sequence>
<dbReference type="Gramene" id="TVU24055">
    <property type="protein sequence ID" value="TVU24055"/>
    <property type="gene ID" value="EJB05_26449"/>
</dbReference>
<dbReference type="Proteomes" id="UP000324897">
    <property type="component" value="Chromosome 2"/>
</dbReference>
<organism evidence="2 3">
    <name type="scientific">Eragrostis curvula</name>
    <name type="common">weeping love grass</name>
    <dbReference type="NCBI Taxonomy" id="38414"/>
    <lineage>
        <taxon>Eukaryota</taxon>
        <taxon>Viridiplantae</taxon>
        <taxon>Streptophyta</taxon>
        <taxon>Embryophyta</taxon>
        <taxon>Tracheophyta</taxon>
        <taxon>Spermatophyta</taxon>
        <taxon>Magnoliopsida</taxon>
        <taxon>Liliopsida</taxon>
        <taxon>Poales</taxon>
        <taxon>Poaceae</taxon>
        <taxon>PACMAD clade</taxon>
        <taxon>Chloridoideae</taxon>
        <taxon>Eragrostideae</taxon>
        <taxon>Eragrostidinae</taxon>
        <taxon>Eragrostis</taxon>
    </lineage>
</organism>
<evidence type="ECO:0008006" key="4">
    <source>
        <dbReference type="Google" id="ProtNLM"/>
    </source>
</evidence>
<evidence type="ECO:0000256" key="1">
    <source>
        <dbReference type="SAM" id="MobiDB-lite"/>
    </source>
</evidence>